<evidence type="ECO:0000313" key="14">
    <source>
        <dbReference type="Proteomes" id="UP001366166"/>
    </source>
</evidence>
<dbReference type="GO" id="GO:0006355">
    <property type="term" value="P:regulation of DNA-templated transcription"/>
    <property type="evidence" value="ECO:0007669"/>
    <property type="project" value="InterPro"/>
</dbReference>
<dbReference type="Pfam" id="PF00989">
    <property type="entry name" value="PAS"/>
    <property type="match status" value="1"/>
</dbReference>
<evidence type="ECO:0000313" key="13">
    <source>
        <dbReference type="EMBL" id="BEQ15323.1"/>
    </source>
</evidence>
<dbReference type="Pfam" id="PF00072">
    <property type="entry name" value="Response_reg"/>
    <property type="match status" value="1"/>
</dbReference>
<feature type="domain" description="Histidine kinase" evidence="9">
    <location>
        <begin position="841"/>
        <end position="1065"/>
    </location>
</feature>
<evidence type="ECO:0000256" key="7">
    <source>
        <dbReference type="SAM" id="Coils"/>
    </source>
</evidence>
<proteinExistence type="predicted"/>
<organism evidence="13 14">
    <name type="scientific">Desulfoferula mesophila</name>
    <dbReference type="NCBI Taxonomy" id="3058419"/>
    <lineage>
        <taxon>Bacteria</taxon>
        <taxon>Pseudomonadati</taxon>
        <taxon>Thermodesulfobacteriota</taxon>
        <taxon>Desulfarculia</taxon>
        <taxon>Desulfarculales</taxon>
        <taxon>Desulfarculaceae</taxon>
        <taxon>Desulfoferula</taxon>
    </lineage>
</organism>
<feature type="coiled-coil region" evidence="7">
    <location>
        <begin position="805"/>
        <end position="835"/>
    </location>
</feature>
<gene>
    <name evidence="13" type="ORF">FAK_23890</name>
</gene>
<dbReference type="Gene3D" id="3.30.565.10">
    <property type="entry name" value="Histidine kinase-like ATPase, C-terminal domain"/>
    <property type="match status" value="1"/>
</dbReference>
<dbReference type="PANTHER" id="PTHR43304:SF1">
    <property type="entry name" value="PAC DOMAIN-CONTAINING PROTEIN"/>
    <property type="match status" value="1"/>
</dbReference>
<feature type="domain" description="PAS" evidence="11">
    <location>
        <begin position="571"/>
        <end position="642"/>
    </location>
</feature>
<evidence type="ECO:0000256" key="8">
    <source>
        <dbReference type="SAM" id="MobiDB-lite"/>
    </source>
</evidence>
<evidence type="ECO:0000256" key="3">
    <source>
        <dbReference type="ARBA" id="ARBA00022553"/>
    </source>
</evidence>
<sequence>MPQNKKPTYEQLEQRQEELEQRLAEAEQMLDALRRGEVDAVLAQEQPIVLWPRELERKLKESETALVEAQTTAKIGSWQYEVAQDKPIWSQEMFRIFDRDPAQGEPPWWEHKDFFHPEDWERLDQAVRDAIEKGRLYREEFRVIRRDGSVIWAETIGKAHRNEAGKVFSLSGTVQDINERKKAELALSENEKKYRRLTDNSPDMIYRMSLPDGKYDFVSRAAETLTGYPPDTWYANPLLIKEIIPPDWHSYLNLQWSRLQKGEVPPTYEYQLLHKNGEVRWINQRNVAVRDEQGQLIAIEGILNDITQRKEAELALADSEEKFRTLYASIRDAILIAGTDRNILDCNIAFTDVFGYTLDEIRGQATSVLYESQEEFARMGREIQEHLKDRTFVATINYRRKDGKVFPGETSVYYQTNDRGEVVGLVGIIRDISAKVAAEKELRESRDLLHRTEAIAKIGGWELDAKTLRQKWTDGIYRIHEVDPDFDPNLEEAIEFYAPEARPVIRHAVEQALEKGEPYNLVLPFITAKGRHLWVRAQGEAKWENGAIVRIGGTFQDITAQKSARNQLRLERDLSKKYLDTAGVILLALDKQGRIELINRKGCQLLGCRVEEAVGQDWFTSYIPEDSRQRIRAVHENIMAGMVELHTYEENTVISDSGEQRLIRWFNTVIKDSESNITGTLSSGEDITEYKAAQEAINRLAAIVESSQDAITGKDLQGIITSWNDAAERIYGYTAEEAIGQHISLIVPEDKRGEVEQVLTAVGRGEAIRIHETVRRRKDGSLVDVSLSVSPVRDDQEQLVGAATIAHEITELKWARREKEKLESQLRQAQKMEAIGTLAGGIAHDFNNILAAIMGYSELAQDSLPADSEAAENIKTVIDSAQRAKELTCQILSFSRQTEHEQVALDLEPIIKEILKMLRATIPTTIEIKQNIPVGTGKIMADPVQIHQILLNLCNNAAQAMEETGGVLSVDLDVVDIDELTADGYVGLAPGRYQRLSVGDTGVGMKREVQERIFEPFYTTKDVGKGTGMGLSVVHGIVNDYGGAITVYSEPGEGSTFHVYLPLAEAKPDKEQASSSPPELRRGSESILFVDDEPALVDIGKQTLSRLGYKVQGFTSAQEALEAFQSAPDEFDLLITDFTMSKMNGVQLASEILAIKPDLPIIMCTGFSERLSSVSSQEIGVTRLALKPLMPRDIARIIREVLDKDQTHS</sequence>
<dbReference type="PRINTS" id="PR00344">
    <property type="entry name" value="BCTRLSENSOR"/>
</dbReference>
<feature type="domain" description="PAS" evidence="11">
    <location>
        <begin position="190"/>
        <end position="247"/>
    </location>
</feature>
<feature type="domain" description="PAC" evidence="12">
    <location>
        <begin position="392"/>
        <end position="444"/>
    </location>
</feature>
<dbReference type="Gene3D" id="2.10.70.100">
    <property type="match status" value="1"/>
</dbReference>
<evidence type="ECO:0000256" key="6">
    <source>
        <dbReference type="PROSITE-ProRule" id="PRU00169"/>
    </source>
</evidence>
<keyword evidence="4" id="KW-0808">Transferase</keyword>
<dbReference type="CDD" id="cd00156">
    <property type="entry name" value="REC"/>
    <property type="match status" value="1"/>
</dbReference>
<dbReference type="PROSITE" id="PS50109">
    <property type="entry name" value="HIS_KIN"/>
    <property type="match status" value="1"/>
</dbReference>
<dbReference type="CDD" id="cd00130">
    <property type="entry name" value="PAS"/>
    <property type="match status" value="5"/>
</dbReference>
<dbReference type="EMBL" id="AP028679">
    <property type="protein sequence ID" value="BEQ15323.1"/>
    <property type="molecule type" value="Genomic_DNA"/>
</dbReference>
<dbReference type="Pfam" id="PF13426">
    <property type="entry name" value="PAS_9"/>
    <property type="match status" value="1"/>
</dbReference>
<dbReference type="InterPro" id="IPR003594">
    <property type="entry name" value="HATPase_dom"/>
</dbReference>
<evidence type="ECO:0000259" key="11">
    <source>
        <dbReference type="PROSITE" id="PS50112"/>
    </source>
</evidence>
<dbReference type="KEGG" id="dmp:FAK_23890"/>
<evidence type="ECO:0000256" key="4">
    <source>
        <dbReference type="ARBA" id="ARBA00022679"/>
    </source>
</evidence>
<reference evidence="14" key="1">
    <citation type="journal article" date="2023" name="Arch. Microbiol.">
        <title>Desulfoferula mesophilus gen. nov. sp. nov., a mesophilic sulfate-reducing bacterium isolated from a brackish lake sediment.</title>
        <authorList>
            <person name="Watanabe T."/>
            <person name="Yabe T."/>
            <person name="Tsuji J.M."/>
            <person name="Fukui M."/>
        </authorList>
    </citation>
    <scope>NUCLEOTIDE SEQUENCE [LARGE SCALE GENOMIC DNA]</scope>
    <source>
        <strain evidence="14">12FAK</strain>
    </source>
</reference>
<keyword evidence="7" id="KW-0175">Coiled coil</keyword>
<dbReference type="SUPFAM" id="SSF47384">
    <property type="entry name" value="Homodimeric domain of signal transducing histidine kinase"/>
    <property type="match status" value="1"/>
</dbReference>
<evidence type="ECO:0000259" key="10">
    <source>
        <dbReference type="PROSITE" id="PS50110"/>
    </source>
</evidence>
<dbReference type="PROSITE" id="PS50110">
    <property type="entry name" value="RESPONSE_REGULATORY"/>
    <property type="match status" value="1"/>
</dbReference>
<dbReference type="Pfam" id="PF08448">
    <property type="entry name" value="PAS_4"/>
    <property type="match status" value="1"/>
</dbReference>
<comment type="catalytic activity">
    <reaction evidence="1">
        <text>ATP + protein L-histidine = ADP + protein N-phospho-L-histidine.</text>
        <dbReference type="EC" id="2.7.13.3"/>
    </reaction>
</comment>
<dbReference type="EC" id="2.7.13.3" evidence="2"/>
<dbReference type="RefSeq" id="WP_338599568.1">
    <property type="nucleotide sequence ID" value="NZ_AP028679.1"/>
</dbReference>
<evidence type="ECO:0000259" key="12">
    <source>
        <dbReference type="PROSITE" id="PS50113"/>
    </source>
</evidence>
<dbReference type="GO" id="GO:0000155">
    <property type="term" value="F:phosphorelay sensor kinase activity"/>
    <property type="evidence" value="ECO:0007669"/>
    <property type="project" value="InterPro"/>
</dbReference>
<feature type="region of interest" description="Disordered" evidence="8">
    <location>
        <begin position="1"/>
        <end position="20"/>
    </location>
</feature>
<dbReference type="InterPro" id="IPR003661">
    <property type="entry name" value="HisK_dim/P_dom"/>
</dbReference>
<accession>A0AAU9EDZ6</accession>
<dbReference type="SMART" id="SM00388">
    <property type="entry name" value="HisKA"/>
    <property type="match status" value="1"/>
</dbReference>
<dbReference type="Pfam" id="PF00512">
    <property type="entry name" value="HisKA"/>
    <property type="match status" value="1"/>
</dbReference>
<dbReference type="Gene3D" id="3.30.450.20">
    <property type="entry name" value="PAS domain"/>
    <property type="match status" value="6"/>
</dbReference>
<evidence type="ECO:0000259" key="9">
    <source>
        <dbReference type="PROSITE" id="PS50109"/>
    </source>
</evidence>
<feature type="domain" description="PAS" evidence="11">
    <location>
        <begin position="696"/>
        <end position="765"/>
    </location>
</feature>
<dbReference type="InterPro" id="IPR001789">
    <property type="entry name" value="Sig_transdc_resp-reg_receiver"/>
</dbReference>
<dbReference type="Proteomes" id="UP001366166">
    <property type="component" value="Chromosome"/>
</dbReference>
<dbReference type="SUPFAM" id="SSF55874">
    <property type="entry name" value="ATPase domain of HSP90 chaperone/DNA topoisomerase II/histidine kinase"/>
    <property type="match status" value="1"/>
</dbReference>
<keyword evidence="5" id="KW-0418">Kinase</keyword>
<feature type="domain" description="PAC" evidence="12">
    <location>
        <begin position="137"/>
        <end position="189"/>
    </location>
</feature>
<dbReference type="SMART" id="SM00091">
    <property type="entry name" value="PAS"/>
    <property type="match status" value="4"/>
</dbReference>
<dbReference type="SUPFAM" id="SSF52172">
    <property type="entry name" value="CheY-like"/>
    <property type="match status" value="1"/>
</dbReference>
<dbReference type="CDD" id="cd00082">
    <property type="entry name" value="HisKA"/>
    <property type="match status" value="1"/>
</dbReference>
<dbReference type="InterPro" id="IPR000014">
    <property type="entry name" value="PAS"/>
</dbReference>
<dbReference type="SMART" id="SM00086">
    <property type="entry name" value="PAC"/>
    <property type="match status" value="6"/>
</dbReference>
<dbReference type="SMART" id="SM00448">
    <property type="entry name" value="REC"/>
    <property type="match status" value="1"/>
</dbReference>
<dbReference type="SUPFAM" id="SSF55785">
    <property type="entry name" value="PYP-like sensor domain (PAS domain)"/>
    <property type="match status" value="6"/>
</dbReference>
<dbReference type="InterPro" id="IPR036890">
    <property type="entry name" value="HATPase_C_sf"/>
</dbReference>
<dbReference type="InterPro" id="IPR013767">
    <property type="entry name" value="PAS_fold"/>
</dbReference>
<dbReference type="InterPro" id="IPR013655">
    <property type="entry name" value="PAS_fold_3"/>
</dbReference>
<dbReference type="InterPro" id="IPR004358">
    <property type="entry name" value="Sig_transdc_His_kin-like_C"/>
</dbReference>
<dbReference type="PANTHER" id="PTHR43304">
    <property type="entry name" value="PHYTOCHROME-LIKE PROTEIN CPH1"/>
    <property type="match status" value="1"/>
</dbReference>
<feature type="domain" description="PAC" evidence="12">
    <location>
        <begin position="519"/>
        <end position="570"/>
    </location>
</feature>
<dbReference type="Pfam" id="PF08447">
    <property type="entry name" value="PAS_3"/>
    <property type="match status" value="3"/>
</dbReference>
<dbReference type="InterPro" id="IPR013656">
    <property type="entry name" value="PAS_4"/>
</dbReference>
<feature type="domain" description="PAC" evidence="12">
    <location>
        <begin position="266"/>
        <end position="318"/>
    </location>
</feature>
<dbReference type="InterPro" id="IPR011006">
    <property type="entry name" value="CheY-like_superfamily"/>
</dbReference>
<protein>
    <recommendedName>
        <fullName evidence="2">histidine kinase</fullName>
        <ecNumber evidence="2">2.7.13.3</ecNumber>
    </recommendedName>
</protein>
<feature type="domain" description="PAC" evidence="12">
    <location>
        <begin position="647"/>
        <end position="699"/>
    </location>
</feature>
<evidence type="ECO:0000256" key="5">
    <source>
        <dbReference type="ARBA" id="ARBA00022777"/>
    </source>
</evidence>
<dbReference type="Gene3D" id="3.40.50.2300">
    <property type="match status" value="1"/>
</dbReference>
<dbReference type="InterPro" id="IPR035965">
    <property type="entry name" value="PAS-like_dom_sf"/>
</dbReference>
<evidence type="ECO:0000256" key="1">
    <source>
        <dbReference type="ARBA" id="ARBA00000085"/>
    </source>
</evidence>
<feature type="domain" description="Response regulatory" evidence="10">
    <location>
        <begin position="1086"/>
        <end position="1202"/>
    </location>
</feature>
<dbReference type="SMART" id="SM00387">
    <property type="entry name" value="HATPase_c"/>
    <property type="match status" value="1"/>
</dbReference>
<evidence type="ECO:0000256" key="2">
    <source>
        <dbReference type="ARBA" id="ARBA00012438"/>
    </source>
</evidence>
<dbReference type="NCBIfam" id="TIGR00229">
    <property type="entry name" value="sensory_box"/>
    <property type="match status" value="5"/>
</dbReference>
<name>A0AAU9EDZ6_9BACT</name>
<dbReference type="Gene3D" id="1.10.287.130">
    <property type="match status" value="1"/>
</dbReference>
<dbReference type="InterPro" id="IPR005467">
    <property type="entry name" value="His_kinase_dom"/>
</dbReference>
<dbReference type="PROSITE" id="PS50112">
    <property type="entry name" value="PAS"/>
    <property type="match status" value="4"/>
</dbReference>
<dbReference type="PROSITE" id="PS50113">
    <property type="entry name" value="PAC"/>
    <property type="match status" value="6"/>
</dbReference>
<feature type="domain" description="PAS" evidence="11">
    <location>
        <begin position="319"/>
        <end position="390"/>
    </location>
</feature>
<feature type="domain" description="PAC" evidence="12">
    <location>
        <begin position="769"/>
        <end position="821"/>
    </location>
</feature>
<feature type="modified residue" description="4-aspartylphosphate" evidence="6">
    <location>
        <position position="1137"/>
    </location>
</feature>
<keyword evidence="3 6" id="KW-0597">Phosphoprotein</keyword>
<dbReference type="InterPro" id="IPR036097">
    <property type="entry name" value="HisK_dim/P_sf"/>
</dbReference>
<dbReference type="AlphaFoldDB" id="A0AAU9EDZ6"/>
<dbReference type="InterPro" id="IPR001610">
    <property type="entry name" value="PAC"/>
</dbReference>
<dbReference type="InterPro" id="IPR000700">
    <property type="entry name" value="PAS-assoc_C"/>
</dbReference>
<dbReference type="InterPro" id="IPR052162">
    <property type="entry name" value="Sensor_kinase/Photoreceptor"/>
</dbReference>
<keyword evidence="14" id="KW-1185">Reference proteome</keyword>
<dbReference type="Pfam" id="PF02518">
    <property type="entry name" value="HATPase_c"/>
    <property type="match status" value="1"/>
</dbReference>